<reference evidence="2" key="1">
    <citation type="submission" date="2020-11" db="EMBL/GenBank/DDBJ databases">
        <authorList>
            <consortium name="DOE Joint Genome Institute"/>
            <person name="Ahrendt S."/>
            <person name="Riley R."/>
            <person name="Andreopoulos W."/>
            <person name="Labutti K."/>
            <person name="Pangilinan J."/>
            <person name="Ruiz-Duenas F.J."/>
            <person name="Barrasa J.M."/>
            <person name="Sanchez-Garcia M."/>
            <person name="Camarero S."/>
            <person name="Miyauchi S."/>
            <person name="Serrano A."/>
            <person name="Linde D."/>
            <person name="Babiker R."/>
            <person name="Drula E."/>
            <person name="Ayuso-Fernandez I."/>
            <person name="Pacheco R."/>
            <person name="Padilla G."/>
            <person name="Ferreira P."/>
            <person name="Barriuso J."/>
            <person name="Kellner H."/>
            <person name="Castanera R."/>
            <person name="Alfaro M."/>
            <person name="Ramirez L."/>
            <person name="Pisabarro A.G."/>
            <person name="Kuo A."/>
            <person name="Tritt A."/>
            <person name="Lipzen A."/>
            <person name="He G."/>
            <person name="Yan M."/>
            <person name="Ng V."/>
            <person name="Cullen D."/>
            <person name="Martin F."/>
            <person name="Rosso M.-N."/>
            <person name="Henrissat B."/>
            <person name="Hibbett D."/>
            <person name="Martinez A.T."/>
            <person name="Grigoriev I.V."/>
        </authorList>
    </citation>
    <scope>NUCLEOTIDE SEQUENCE</scope>
    <source>
        <strain evidence="2">MF-IS2</strain>
    </source>
</reference>
<dbReference type="Proteomes" id="UP000807342">
    <property type="component" value="Unassembled WGS sequence"/>
</dbReference>
<comment type="caution">
    <text evidence="2">The sequence shown here is derived from an EMBL/GenBank/DDBJ whole genome shotgun (WGS) entry which is preliminary data.</text>
</comment>
<name>A0A9P5X4N1_9AGAR</name>
<accession>A0A9P5X4N1</accession>
<feature type="region of interest" description="Disordered" evidence="1">
    <location>
        <begin position="220"/>
        <end position="265"/>
    </location>
</feature>
<feature type="compositionally biased region" description="Low complexity" evidence="1">
    <location>
        <begin position="159"/>
        <end position="171"/>
    </location>
</feature>
<protein>
    <submittedName>
        <fullName evidence="2">Uncharacterized protein</fullName>
    </submittedName>
</protein>
<proteinExistence type="predicted"/>
<evidence type="ECO:0000313" key="2">
    <source>
        <dbReference type="EMBL" id="KAF9444377.1"/>
    </source>
</evidence>
<sequence>MCCPDTPQSIFSSPPLSNLNTNTNDADKDPYLGHRPIALAFAKFIETTPCLLRLSFPGRVSDASPALSTISVDYSDAFGSFSDLDFAREKTRLLEDERLDMYIARVVHWCQVPTIVPYAALYILTALARSFADSLECSVPGACSCSAECPEDVPRHSSRPAVRPRSFSSPFPERRSLRETIASSTVPPPPPPTPTLGSITRTSKFTHALSFSLIRTRTRTRPRARAFSSPSTTGSASPFPTSSIFPSMKSPNSIHTPTPTQTEKTPALTPHLLFLSSFLLTLKLYNNPSSNQHVPPPHTLSRITRIGPEVDLEGLRGWMDGLVSLCDATPIDDDNDDVGGVRRNVEGMVKDRWMGRICALEVPACACQRSRLGLGPARPGLRFGRARSASVGSGYEYGSGGVADAKQWAVDHGGWDEGLNADVDGMDTWSESSESQNQQNWWSRWLNGSIRLSTTTATMKKPNSRRSSIGSMWDALSSAASYSSSSSSASSP</sequence>
<organism evidence="2 3">
    <name type="scientific">Macrolepiota fuliginosa MF-IS2</name>
    <dbReference type="NCBI Taxonomy" id="1400762"/>
    <lineage>
        <taxon>Eukaryota</taxon>
        <taxon>Fungi</taxon>
        <taxon>Dikarya</taxon>
        <taxon>Basidiomycota</taxon>
        <taxon>Agaricomycotina</taxon>
        <taxon>Agaricomycetes</taxon>
        <taxon>Agaricomycetidae</taxon>
        <taxon>Agaricales</taxon>
        <taxon>Agaricineae</taxon>
        <taxon>Agaricaceae</taxon>
        <taxon>Macrolepiota</taxon>
    </lineage>
</organism>
<dbReference type="EMBL" id="MU151381">
    <property type="protein sequence ID" value="KAF9444377.1"/>
    <property type="molecule type" value="Genomic_DNA"/>
</dbReference>
<dbReference type="AlphaFoldDB" id="A0A9P5X4N1"/>
<evidence type="ECO:0000313" key="3">
    <source>
        <dbReference type="Proteomes" id="UP000807342"/>
    </source>
</evidence>
<feature type="compositionally biased region" description="Polar residues" evidence="1">
    <location>
        <begin position="233"/>
        <end position="264"/>
    </location>
</feature>
<feature type="region of interest" description="Disordered" evidence="1">
    <location>
        <begin position="150"/>
        <end position="200"/>
    </location>
</feature>
<keyword evidence="3" id="KW-1185">Reference proteome</keyword>
<gene>
    <name evidence="2" type="ORF">P691DRAFT_778301</name>
</gene>
<evidence type="ECO:0000256" key="1">
    <source>
        <dbReference type="SAM" id="MobiDB-lite"/>
    </source>
</evidence>